<organism evidence="2 3">
    <name type="scientific">Haloferula chungangensis</name>
    <dbReference type="NCBI Taxonomy" id="1048331"/>
    <lineage>
        <taxon>Bacteria</taxon>
        <taxon>Pseudomonadati</taxon>
        <taxon>Verrucomicrobiota</taxon>
        <taxon>Verrucomicrobiia</taxon>
        <taxon>Verrucomicrobiales</taxon>
        <taxon>Verrucomicrobiaceae</taxon>
        <taxon>Haloferula</taxon>
    </lineage>
</organism>
<dbReference type="Proteomes" id="UP001596472">
    <property type="component" value="Unassembled WGS sequence"/>
</dbReference>
<keyword evidence="3" id="KW-1185">Reference proteome</keyword>
<reference evidence="3" key="1">
    <citation type="journal article" date="2019" name="Int. J. Syst. Evol. Microbiol.">
        <title>The Global Catalogue of Microorganisms (GCM) 10K type strain sequencing project: providing services to taxonomists for standard genome sequencing and annotation.</title>
        <authorList>
            <consortium name="The Broad Institute Genomics Platform"/>
            <consortium name="The Broad Institute Genome Sequencing Center for Infectious Disease"/>
            <person name="Wu L."/>
            <person name="Ma J."/>
        </authorList>
    </citation>
    <scope>NUCLEOTIDE SEQUENCE [LARGE SCALE GENOMIC DNA]</scope>
    <source>
        <strain evidence="3">CGMCC 4.1467</strain>
    </source>
</reference>
<dbReference type="RefSeq" id="WP_379712506.1">
    <property type="nucleotide sequence ID" value="NZ_JBHTBS010000005.1"/>
</dbReference>
<comment type="caution">
    <text evidence="2">The sequence shown here is derived from an EMBL/GenBank/DDBJ whole genome shotgun (WGS) entry which is preliminary data.</text>
</comment>
<evidence type="ECO:0000313" key="2">
    <source>
        <dbReference type="EMBL" id="MFC7337835.1"/>
    </source>
</evidence>
<evidence type="ECO:0000256" key="1">
    <source>
        <dbReference type="SAM" id="MobiDB-lite"/>
    </source>
</evidence>
<gene>
    <name evidence="2" type="ORF">ACFQY0_11655</name>
</gene>
<accession>A0ABW2L8H7</accession>
<name>A0ABW2L8H7_9BACT</name>
<feature type="region of interest" description="Disordered" evidence="1">
    <location>
        <begin position="1"/>
        <end position="20"/>
    </location>
</feature>
<protein>
    <submittedName>
        <fullName evidence="2">Uncharacterized protein</fullName>
    </submittedName>
</protein>
<evidence type="ECO:0000313" key="3">
    <source>
        <dbReference type="Proteomes" id="UP001596472"/>
    </source>
</evidence>
<proteinExistence type="predicted"/>
<sequence length="141" mass="15254">MLRSSTQTGKPVVVHTSGGNDESIRKGLGVGTADFKAALETSLVDTGLFSHLGEGGYQLDARILNMRNPGESAVFEVITEIEVAYTLRSAGAVVWEKTIRSSHRTESDEALLGEFRDRISAEGATRENIKIAISSMSERLK</sequence>
<dbReference type="EMBL" id="JBHTBS010000005">
    <property type="protein sequence ID" value="MFC7337835.1"/>
    <property type="molecule type" value="Genomic_DNA"/>
</dbReference>